<dbReference type="CDD" id="cd06464">
    <property type="entry name" value="ACD_sHsps-like"/>
    <property type="match status" value="1"/>
</dbReference>
<dbReference type="InParanoid" id="A0A067PNS4"/>
<evidence type="ECO:0000259" key="5">
    <source>
        <dbReference type="PROSITE" id="PS01031"/>
    </source>
</evidence>
<dbReference type="Proteomes" id="UP000027265">
    <property type="component" value="Unassembled WGS sequence"/>
</dbReference>
<organism evidence="7 8">
    <name type="scientific">Jaapia argillacea MUCL 33604</name>
    <dbReference type="NCBI Taxonomy" id="933084"/>
    <lineage>
        <taxon>Eukaryota</taxon>
        <taxon>Fungi</taxon>
        <taxon>Dikarya</taxon>
        <taxon>Basidiomycota</taxon>
        <taxon>Agaricomycotina</taxon>
        <taxon>Agaricomycetes</taxon>
        <taxon>Agaricomycetidae</taxon>
        <taxon>Jaapiales</taxon>
        <taxon>Jaapiaceae</taxon>
        <taxon>Jaapia</taxon>
    </lineage>
</organism>
<keyword evidence="1" id="KW-0346">Stress response</keyword>
<dbReference type="InterPro" id="IPR007052">
    <property type="entry name" value="CS_dom"/>
</dbReference>
<dbReference type="InterPro" id="IPR031107">
    <property type="entry name" value="Small_HSP"/>
</dbReference>
<protein>
    <submittedName>
        <fullName evidence="7">Uncharacterized protein</fullName>
    </submittedName>
</protein>
<dbReference type="HOGENOM" id="CLU_046737_12_0_1"/>
<gene>
    <name evidence="7" type="ORF">JAAARDRAFT_37478</name>
</gene>
<sequence length="190" mass="21146">MGVPSSMCPPPKRTQTPTTSDFTALNNHLPLNSKMSLSRLYDPFFSLSEFDRLFDEAFNARTEGNNNQQVARRANTGRSVSMRPRMDLHHDDKSNVVTATFELPGLKKEDVQIDVHNNLLTVSGQSNISSDRDENGYSVRERSYGKFSRTIGLPQGVKPEEIKASMENGVLNVSFPKTSPGQTPKKITIS</sequence>
<evidence type="ECO:0000256" key="1">
    <source>
        <dbReference type="ARBA" id="ARBA00023016"/>
    </source>
</evidence>
<dbReference type="PROSITE" id="PS01031">
    <property type="entry name" value="SHSP"/>
    <property type="match status" value="1"/>
</dbReference>
<dbReference type="STRING" id="933084.A0A067PNS4"/>
<feature type="domain" description="SHSP" evidence="5">
    <location>
        <begin position="77"/>
        <end position="190"/>
    </location>
</feature>
<dbReference type="PANTHER" id="PTHR11527">
    <property type="entry name" value="HEAT-SHOCK PROTEIN 20 FAMILY MEMBER"/>
    <property type="match status" value="1"/>
</dbReference>
<evidence type="ECO:0000313" key="7">
    <source>
        <dbReference type="EMBL" id="KDQ55465.1"/>
    </source>
</evidence>
<dbReference type="FunCoup" id="A0A067PNS4">
    <property type="interactions" value="180"/>
</dbReference>
<dbReference type="Gene3D" id="2.60.40.790">
    <property type="match status" value="1"/>
</dbReference>
<comment type="similarity">
    <text evidence="2 3">Belongs to the small heat shock protein (HSP20) family.</text>
</comment>
<dbReference type="EMBL" id="KL197725">
    <property type="protein sequence ID" value="KDQ55465.1"/>
    <property type="molecule type" value="Genomic_DNA"/>
</dbReference>
<dbReference type="PROSITE" id="PS51203">
    <property type="entry name" value="CS"/>
    <property type="match status" value="1"/>
</dbReference>
<proteinExistence type="inferred from homology"/>
<dbReference type="AlphaFoldDB" id="A0A067PNS4"/>
<keyword evidence="8" id="KW-1185">Reference proteome</keyword>
<dbReference type="OrthoDB" id="1431247at2759"/>
<name>A0A067PNS4_9AGAM</name>
<evidence type="ECO:0000259" key="6">
    <source>
        <dbReference type="PROSITE" id="PS51203"/>
    </source>
</evidence>
<evidence type="ECO:0000256" key="3">
    <source>
        <dbReference type="RuleBase" id="RU003616"/>
    </source>
</evidence>
<dbReference type="Pfam" id="PF00011">
    <property type="entry name" value="HSP20"/>
    <property type="match status" value="1"/>
</dbReference>
<feature type="domain" description="CS" evidence="6">
    <location>
        <begin position="81"/>
        <end position="188"/>
    </location>
</feature>
<accession>A0A067PNS4</accession>
<reference evidence="8" key="1">
    <citation type="journal article" date="2014" name="Proc. Natl. Acad. Sci. U.S.A.">
        <title>Extensive sampling of basidiomycete genomes demonstrates inadequacy of the white-rot/brown-rot paradigm for wood decay fungi.</title>
        <authorList>
            <person name="Riley R."/>
            <person name="Salamov A.A."/>
            <person name="Brown D.W."/>
            <person name="Nagy L.G."/>
            <person name="Floudas D."/>
            <person name="Held B.W."/>
            <person name="Levasseur A."/>
            <person name="Lombard V."/>
            <person name="Morin E."/>
            <person name="Otillar R."/>
            <person name="Lindquist E.A."/>
            <person name="Sun H."/>
            <person name="LaButti K.M."/>
            <person name="Schmutz J."/>
            <person name="Jabbour D."/>
            <person name="Luo H."/>
            <person name="Baker S.E."/>
            <person name="Pisabarro A.G."/>
            <person name="Walton J.D."/>
            <person name="Blanchette R.A."/>
            <person name="Henrissat B."/>
            <person name="Martin F."/>
            <person name="Cullen D."/>
            <person name="Hibbett D.S."/>
            <person name="Grigoriev I.V."/>
        </authorList>
    </citation>
    <scope>NUCLEOTIDE SEQUENCE [LARGE SCALE GENOMIC DNA]</scope>
    <source>
        <strain evidence="8">MUCL 33604</strain>
    </source>
</reference>
<dbReference type="InterPro" id="IPR002068">
    <property type="entry name" value="A-crystallin/Hsp20_dom"/>
</dbReference>
<evidence type="ECO:0000313" key="8">
    <source>
        <dbReference type="Proteomes" id="UP000027265"/>
    </source>
</evidence>
<feature type="region of interest" description="Disordered" evidence="4">
    <location>
        <begin position="1"/>
        <end position="21"/>
    </location>
</feature>
<dbReference type="SUPFAM" id="SSF49764">
    <property type="entry name" value="HSP20-like chaperones"/>
    <property type="match status" value="1"/>
</dbReference>
<dbReference type="InterPro" id="IPR008978">
    <property type="entry name" value="HSP20-like_chaperone"/>
</dbReference>
<evidence type="ECO:0000256" key="2">
    <source>
        <dbReference type="PROSITE-ProRule" id="PRU00285"/>
    </source>
</evidence>
<evidence type="ECO:0000256" key="4">
    <source>
        <dbReference type="SAM" id="MobiDB-lite"/>
    </source>
</evidence>